<dbReference type="EC" id="2.7.7.7" evidence="2"/>
<gene>
    <name evidence="10" type="ORF">NQ317_001102</name>
</gene>
<evidence type="ECO:0000313" key="10">
    <source>
        <dbReference type="EMBL" id="KAJ8967425.1"/>
    </source>
</evidence>
<dbReference type="Pfam" id="PF03175">
    <property type="entry name" value="DNA_pol_B_2"/>
    <property type="match status" value="1"/>
</dbReference>
<evidence type="ECO:0000256" key="4">
    <source>
        <dbReference type="ARBA" id="ARBA00022695"/>
    </source>
</evidence>
<keyword evidence="3" id="KW-0808">Transferase</keyword>
<comment type="caution">
    <text evidence="10">The sequence shown here is derived from an EMBL/GenBank/DDBJ whole genome shotgun (WGS) entry which is preliminary data.</text>
</comment>
<keyword evidence="11" id="KW-1185">Reference proteome</keyword>
<dbReference type="PANTHER" id="PTHR33568:SF3">
    <property type="entry name" value="DNA-DIRECTED DNA POLYMERASE"/>
    <property type="match status" value="1"/>
</dbReference>
<sequence length="263" mass="29846">MQRDTGKPETNNILFVFYDVETRQEKILDDGSLLYEPNLCVFKQCCDICIGEGVFTSVKNADCGYRVYLKLSSSVTGSRKFTYHISLTPKPTLTISASLPAVEYYTTDGMKGDREAFLKWYAVHKDNSFDMQRELLEYCISDVEILTAACLKFRQELMETVNVCPFTEACTIASTCNKVYRRNFLKPNTIGIIPRAGYSWKDSQSKNCYTVLNNKCEFLVSKSMDTVKKQDKCSNSMAAITMDAQLVLNSVERNPCTMNPQPQ</sequence>
<evidence type="ECO:0000256" key="6">
    <source>
        <dbReference type="ARBA" id="ARBA00022932"/>
    </source>
</evidence>
<reference evidence="10" key="1">
    <citation type="journal article" date="2023" name="Insect Mol. Biol.">
        <title>Genome sequencing provides insights into the evolution of gene families encoding plant cell wall-degrading enzymes in longhorned beetles.</title>
        <authorList>
            <person name="Shin N.R."/>
            <person name="Okamura Y."/>
            <person name="Kirsch R."/>
            <person name="Pauchet Y."/>
        </authorList>
    </citation>
    <scope>NUCLEOTIDE SEQUENCE</scope>
    <source>
        <strain evidence="10">MMC_N1</strain>
    </source>
</reference>
<dbReference type="EMBL" id="JAPWTJ010002191">
    <property type="protein sequence ID" value="KAJ8967425.1"/>
    <property type="molecule type" value="Genomic_DNA"/>
</dbReference>
<comment type="catalytic activity">
    <reaction evidence="8">
        <text>DNA(n) + a 2'-deoxyribonucleoside 5'-triphosphate = DNA(n+1) + diphosphate</text>
        <dbReference type="Rhea" id="RHEA:22508"/>
        <dbReference type="Rhea" id="RHEA-COMP:17339"/>
        <dbReference type="Rhea" id="RHEA-COMP:17340"/>
        <dbReference type="ChEBI" id="CHEBI:33019"/>
        <dbReference type="ChEBI" id="CHEBI:61560"/>
        <dbReference type="ChEBI" id="CHEBI:173112"/>
        <dbReference type="EC" id="2.7.7.7"/>
    </reaction>
</comment>
<dbReference type="PANTHER" id="PTHR33568">
    <property type="entry name" value="DNA POLYMERASE"/>
    <property type="match status" value="1"/>
</dbReference>
<name>A0ABQ9IWC9_9CUCU</name>
<protein>
    <recommendedName>
        <fullName evidence="2">DNA-directed DNA polymerase</fullName>
        <ecNumber evidence="2">2.7.7.7</ecNumber>
    </recommendedName>
</protein>
<evidence type="ECO:0000256" key="3">
    <source>
        <dbReference type="ARBA" id="ARBA00022679"/>
    </source>
</evidence>
<evidence type="ECO:0000256" key="1">
    <source>
        <dbReference type="ARBA" id="ARBA00005755"/>
    </source>
</evidence>
<evidence type="ECO:0000256" key="2">
    <source>
        <dbReference type="ARBA" id="ARBA00012417"/>
    </source>
</evidence>
<evidence type="ECO:0000313" key="11">
    <source>
        <dbReference type="Proteomes" id="UP001162164"/>
    </source>
</evidence>
<comment type="similarity">
    <text evidence="1">Belongs to the DNA polymerase type-B family.</text>
</comment>
<evidence type="ECO:0000256" key="8">
    <source>
        <dbReference type="ARBA" id="ARBA00049244"/>
    </source>
</evidence>
<dbReference type="Proteomes" id="UP001162164">
    <property type="component" value="Unassembled WGS sequence"/>
</dbReference>
<keyword evidence="5" id="KW-0235">DNA replication</keyword>
<dbReference type="InterPro" id="IPR004868">
    <property type="entry name" value="DNA-dir_DNA_pol_B_mt/vir"/>
</dbReference>
<evidence type="ECO:0000256" key="5">
    <source>
        <dbReference type="ARBA" id="ARBA00022705"/>
    </source>
</evidence>
<evidence type="ECO:0000256" key="7">
    <source>
        <dbReference type="ARBA" id="ARBA00023125"/>
    </source>
</evidence>
<organism evidence="10 11">
    <name type="scientific">Molorchus minor</name>
    <dbReference type="NCBI Taxonomy" id="1323400"/>
    <lineage>
        <taxon>Eukaryota</taxon>
        <taxon>Metazoa</taxon>
        <taxon>Ecdysozoa</taxon>
        <taxon>Arthropoda</taxon>
        <taxon>Hexapoda</taxon>
        <taxon>Insecta</taxon>
        <taxon>Pterygota</taxon>
        <taxon>Neoptera</taxon>
        <taxon>Endopterygota</taxon>
        <taxon>Coleoptera</taxon>
        <taxon>Polyphaga</taxon>
        <taxon>Cucujiformia</taxon>
        <taxon>Chrysomeloidea</taxon>
        <taxon>Cerambycidae</taxon>
        <taxon>Lamiinae</taxon>
        <taxon>Monochamini</taxon>
        <taxon>Molorchus</taxon>
    </lineage>
</organism>
<feature type="domain" description="DNA-directed DNA polymerase family B mitochondria/virus" evidence="9">
    <location>
        <begin position="90"/>
        <end position="188"/>
    </location>
</feature>
<keyword evidence="6" id="KW-0239">DNA-directed DNA polymerase</keyword>
<proteinExistence type="inferred from homology"/>
<accession>A0ABQ9IWC9</accession>
<keyword evidence="7" id="KW-0238">DNA-binding</keyword>
<evidence type="ECO:0000259" key="9">
    <source>
        <dbReference type="Pfam" id="PF03175"/>
    </source>
</evidence>
<keyword evidence="4" id="KW-0548">Nucleotidyltransferase</keyword>